<dbReference type="PANTHER" id="PTHR45527">
    <property type="entry name" value="NONRIBOSOMAL PEPTIDE SYNTHETASE"/>
    <property type="match status" value="1"/>
</dbReference>
<feature type="domain" description="Condensation" evidence="4">
    <location>
        <begin position="577"/>
        <end position="967"/>
    </location>
</feature>
<dbReference type="Gene3D" id="3.30.300.30">
    <property type="match status" value="1"/>
</dbReference>
<dbReference type="GO" id="GO:0005737">
    <property type="term" value="C:cytoplasm"/>
    <property type="evidence" value="ECO:0007669"/>
    <property type="project" value="TreeGrafter"/>
</dbReference>
<gene>
    <name evidence="5" type="ORF">JKK62_14105</name>
</gene>
<protein>
    <submittedName>
        <fullName evidence="5">AMP-binding protein</fullName>
    </submittedName>
</protein>
<dbReference type="Pfam" id="PF00501">
    <property type="entry name" value="AMP-binding"/>
    <property type="match status" value="1"/>
</dbReference>
<keyword evidence="6" id="KW-1185">Reference proteome</keyword>
<dbReference type="GO" id="GO:0008610">
    <property type="term" value="P:lipid biosynthetic process"/>
    <property type="evidence" value="ECO:0007669"/>
    <property type="project" value="UniProtKB-ARBA"/>
</dbReference>
<dbReference type="InterPro" id="IPR000873">
    <property type="entry name" value="AMP-dep_synth/lig_dom"/>
</dbReference>
<dbReference type="InterPro" id="IPR023213">
    <property type="entry name" value="CAT-like_dom_sf"/>
</dbReference>
<dbReference type="EMBL" id="JAEQMG010000149">
    <property type="protein sequence ID" value="MBK6089760.1"/>
    <property type="molecule type" value="Genomic_DNA"/>
</dbReference>
<dbReference type="SUPFAM" id="SSF56801">
    <property type="entry name" value="Acetyl-CoA synthetase-like"/>
    <property type="match status" value="1"/>
</dbReference>
<dbReference type="GO" id="GO:0044550">
    <property type="term" value="P:secondary metabolite biosynthetic process"/>
    <property type="evidence" value="ECO:0007669"/>
    <property type="project" value="TreeGrafter"/>
</dbReference>
<comment type="cofactor">
    <cofactor evidence="1">
        <name>pantetheine 4'-phosphate</name>
        <dbReference type="ChEBI" id="CHEBI:47942"/>
    </cofactor>
</comment>
<dbReference type="Pfam" id="PF00550">
    <property type="entry name" value="PP-binding"/>
    <property type="match status" value="1"/>
</dbReference>
<evidence type="ECO:0000313" key="5">
    <source>
        <dbReference type="EMBL" id="MBK6089760.1"/>
    </source>
</evidence>
<dbReference type="PANTHER" id="PTHR45527:SF1">
    <property type="entry name" value="FATTY ACID SYNTHASE"/>
    <property type="match status" value="1"/>
</dbReference>
<dbReference type="Pfam" id="PF00668">
    <property type="entry name" value="Condensation"/>
    <property type="match status" value="1"/>
</dbReference>
<dbReference type="AlphaFoldDB" id="A0A935C3H9"/>
<evidence type="ECO:0000259" key="3">
    <source>
        <dbReference type="Pfam" id="PF00550"/>
    </source>
</evidence>
<dbReference type="InterPro" id="IPR042099">
    <property type="entry name" value="ANL_N_sf"/>
</dbReference>
<evidence type="ECO:0000256" key="1">
    <source>
        <dbReference type="ARBA" id="ARBA00001957"/>
    </source>
</evidence>
<comment type="caution">
    <text evidence="5">The sequence shown here is derived from an EMBL/GenBank/DDBJ whole genome shotgun (WGS) entry which is preliminary data.</text>
</comment>
<dbReference type="Gene3D" id="3.40.50.12780">
    <property type="entry name" value="N-terminal domain of ligase-like"/>
    <property type="match status" value="1"/>
</dbReference>
<dbReference type="Proteomes" id="UP000633365">
    <property type="component" value="Unassembled WGS sequence"/>
</dbReference>
<name>A0A935C3H9_9FIRM</name>
<dbReference type="SUPFAM" id="SSF47336">
    <property type="entry name" value="ACP-like"/>
    <property type="match status" value="1"/>
</dbReference>
<organism evidence="5 6">
    <name type="scientific">Ruminococcus difficilis</name>
    <dbReference type="NCBI Taxonomy" id="2763069"/>
    <lineage>
        <taxon>Bacteria</taxon>
        <taxon>Bacillati</taxon>
        <taxon>Bacillota</taxon>
        <taxon>Clostridia</taxon>
        <taxon>Eubacteriales</taxon>
        <taxon>Oscillospiraceae</taxon>
        <taxon>Ruminococcus</taxon>
    </lineage>
</organism>
<feature type="domain" description="AMP-dependent synthetase/ligase" evidence="2">
    <location>
        <begin position="10"/>
        <end position="329"/>
    </location>
</feature>
<dbReference type="GO" id="GO:0003824">
    <property type="term" value="F:catalytic activity"/>
    <property type="evidence" value="ECO:0007669"/>
    <property type="project" value="InterPro"/>
</dbReference>
<evidence type="ECO:0000313" key="6">
    <source>
        <dbReference type="Proteomes" id="UP000633365"/>
    </source>
</evidence>
<dbReference type="InterPro" id="IPR001242">
    <property type="entry name" value="Condensation_dom"/>
</dbReference>
<dbReference type="RefSeq" id="WP_201428467.1">
    <property type="nucleotide sequence ID" value="NZ_JAEQMG010000149.1"/>
</dbReference>
<dbReference type="Gene3D" id="1.10.1200.10">
    <property type="entry name" value="ACP-like"/>
    <property type="match status" value="1"/>
</dbReference>
<dbReference type="Gene3D" id="3.30.559.10">
    <property type="entry name" value="Chloramphenicol acetyltransferase-like domain"/>
    <property type="match status" value="1"/>
</dbReference>
<dbReference type="InterPro" id="IPR045851">
    <property type="entry name" value="AMP-bd_C_sf"/>
</dbReference>
<feature type="domain" description="Carrier" evidence="3">
    <location>
        <begin position="479"/>
        <end position="516"/>
    </location>
</feature>
<dbReference type="InterPro" id="IPR036736">
    <property type="entry name" value="ACP-like_sf"/>
</dbReference>
<dbReference type="GO" id="GO:0043041">
    <property type="term" value="P:amino acid activation for nonribosomal peptide biosynthetic process"/>
    <property type="evidence" value="ECO:0007669"/>
    <property type="project" value="TreeGrafter"/>
</dbReference>
<sequence length="996" mass="113350">MIDIIQLIEQYTQNNPQAAILYDDAHSRGITYSKLDDMSGRVYAYLKQQGIGKEDFVLIKLPRGVLPIVAMIGIWKAGAAWALVEDTYAPERIDYIRKDCGCKAELNSDNWDDIMKLDSLSGHEKTDLHDAAYAIYTSGTTGNPKGVLHEFGNLSRAIESIRIKGENPFNGKDRAALLAPMNFVASVIVILEVLSVECGKLFVVSYATIKNPIALKTFFIEKRITVTFLTPSYVRMLGNTTGPFLRMLFVGSEPANNLYNKNLDLINIYAASESGFAIGVFLIDQAYETCPIGVPEIDGKITLLDEDGNEVAEGEVGELCIENPYVRGYLNLPEETAKAFTDGIYHTGDLARRDAKNGYVLLGRSNDMIKINGNRIEPAEIEAAVKQALGIEWAAARGFEESGKSFLCAYYIDDIEIDTEKLRAELSKRLPYYMIPAYYIKIDKVPLKPNGKMDRKALPEPEADDFKTEYVAPENETQEKLCHAMETVLKLDQVGIHDDFYEMGGDSLTSIRLITESGLPGLNAGDVFRGRTPEKIAEIYTERRANAGDDSPDMIQEKSLTQDHPLTAEMLYMVDYQLYTPKSTMYNLFTVMKMDKTIFEAKKMAETMCTVIKHHPALLTTFHFNGDGEVIQRYTPEIFDEIHVEKISEFEFGNIKDNLVQPFKIIGGKLFRCRVFETEKNVYIFFDVHHTLFDGTSFKVFMANVGKVYMGAQPEPDYYYYMLHQREHAQETDFYKESKKYFEDRYDGTKWSSSPNTDQTSRDNELGEIFAELGVEPVQLKNIENKYRISRNEFFITIGLLAIAIYNGKYDVKISWIYNGREEMELMNTVGLLFRDLPVGVHLNDKMTLRDLFADVHEQVQKGIEHCCYPYVDITCDIGDGEAAYVLYQQDIRDTGGLEDYNIETIDVRQNQAASQTILDMEILDGEDGLMLMIDFAASRYEDSSMELFRNYFVRLVQTIVKFDSQKDVTLGELHKKVMDKTNFFDFLKTILRRKM</sequence>
<evidence type="ECO:0000259" key="4">
    <source>
        <dbReference type="Pfam" id="PF00668"/>
    </source>
</evidence>
<dbReference type="Gene3D" id="3.30.559.30">
    <property type="entry name" value="Nonribosomal peptide synthetase, condensation domain"/>
    <property type="match status" value="1"/>
</dbReference>
<accession>A0A935C3H9</accession>
<dbReference type="SUPFAM" id="SSF52777">
    <property type="entry name" value="CoA-dependent acyltransferases"/>
    <property type="match status" value="2"/>
</dbReference>
<evidence type="ECO:0000259" key="2">
    <source>
        <dbReference type="Pfam" id="PF00501"/>
    </source>
</evidence>
<dbReference type="GO" id="GO:0031177">
    <property type="term" value="F:phosphopantetheine binding"/>
    <property type="evidence" value="ECO:0007669"/>
    <property type="project" value="TreeGrafter"/>
</dbReference>
<reference evidence="5" key="1">
    <citation type="submission" date="2021-01" db="EMBL/GenBank/DDBJ databases">
        <title>Genome public.</title>
        <authorList>
            <person name="Liu C."/>
            <person name="Sun Q."/>
        </authorList>
    </citation>
    <scope>NUCLEOTIDE SEQUENCE</scope>
    <source>
        <strain evidence="5">M6</strain>
    </source>
</reference>
<proteinExistence type="predicted"/>
<dbReference type="InterPro" id="IPR009081">
    <property type="entry name" value="PP-bd_ACP"/>
</dbReference>